<dbReference type="EMBL" id="CAJNYV010006044">
    <property type="protein sequence ID" value="CAF3797391.1"/>
    <property type="molecule type" value="Genomic_DNA"/>
</dbReference>
<sequence length="334" mass="37420">MQILFILADHETSLPHLFDDNAVVILPPTTCNDCDSFQSLSTVTSFPIQVVSSNSINRVIDILNSSSIKIGSTSPNYIIGDVLKNIINVIVSQFDVVMDAPLAISATIKKRGRQPSSKSTLRQPITALEINMVIENDKHPIWKKLILNKHVLASMSDLSRSVTGSDEINAARLSCIEKLVDIGCFINGDEFLNGKLRAVLKNSLEDPRLISALNKYGIDIDEYKQSFNNHAPFAYKNCIVVPALLNIDTNKKQFTKVFVDTIQSDPFYSVYLRIDSKHVMESLPLKRQNTSSYATDLFRQKQQQKVATKKKKAEKLINKKTVASNNNKKGRRTH</sequence>
<organism evidence="2 3">
    <name type="scientific">Rotaria socialis</name>
    <dbReference type="NCBI Taxonomy" id="392032"/>
    <lineage>
        <taxon>Eukaryota</taxon>
        <taxon>Metazoa</taxon>
        <taxon>Spiralia</taxon>
        <taxon>Gnathifera</taxon>
        <taxon>Rotifera</taxon>
        <taxon>Eurotatoria</taxon>
        <taxon>Bdelloidea</taxon>
        <taxon>Philodinida</taxon>
        <taxon>Philodinidae</taxon>
        <taxon>Rotaria</taxon>
    </lineage>
</organism>
<proteinExistence type="predicted"/>
<evidence type="ECO:0000313" key="3">
    <source>
        <dbReference type="Proteomes" id="UP000663865"/>
    </source>
</evidence>
<feature type="region of interest" description="Disordered" evidence="1">
    <location>
        <begin position="308"/>
        <end position="334"/>
    </location>
</feature>
<gene>
    <name evidence="2" type="ORF">KIK155_LOCUS32230</name>
</gene>
<reference evidence="2" key="1">
    <citation type="submission" date="2021-02" db="EMBL/GenBank/DDBJ databases">
        <authorList>
            <person name="Nowell W R."/>
        </authorList>
    </citation>
    <scope>NUCLEOTIDE SEQUENCE</scope>
</reference>
<dbReference type="Proteomes" id="UP000663865">
    <property type="component" value="Unassembled WGS sequence"/>
</dbReference>
<accession>A0A819BNP1</accession>
<comment type="caution">
    <text evidence="2">The sequence shown here is derived from an EMBL/GenBank/DDBJ whole genome shotgun (WGS) entry which is preliminary data.</text>
</comment>
<evidence type="ECO:0000256" key="1">
    <source>
        <dbReference type="SAM" id="MobiDB-lite"/>
    </source>
</evidence>
<name>A0A819BNP1_9BILA</name>
<evidence type="ECO:0000313" key="2">
    <source>
        <dbReference type="EMBL" id="CAF3797391.1"/>
    </source>
</evidence>
<protein>
    <submittedName>
        <fullName evidence="2">Uncharacterized protein</fullName>
    </submittedName>
</protein>
<dbReference type="AlphaFoldDB" id="A0A819BNP1"/>